<dbReference type="OMA" id="TMTIFFN"/>
<keyword evidence="4" id="KW-0464">Manganese</keyword>
<evidence type="ECO:0000256" key="1">
    <source>
        <dbReference type="ARBA" id="ARBA00001936"/>
    </source>
</evidence>
<dbReference type="Proteomes" id="UP000030693">
    <property type="component" value="Unassembled WGS sequence"/>
</dbReference>
<organism evidence="6">
    <name type="scientific">Fonticula alba</name>
    <name type="common">Slime mold</name>
    <dbReference type="NCBI Taxonomy" id="691883"/>
    <lineage>
        <taxon>Eukaryota</taxon>
        <taxon>Rotosphaerida</taxon>
        <taxon>Fonticulaceae</taxon>
        <taxon>Fonticula</taxon>
    </lineage>
</organism>
<dbReference type="InterPro" id="IPR004097">
    <property type="entry name" value="DHHA2"/>
</dbReference>
<evidence type="ECO:0000256" key="2">
    <source>
        <dbReference type="ARBA" id="ARBA00022723"/>
    </source>
</evidence>
<evidence type="ECO:0000259" key="5">
    <source>
        <dbReference type="SMART" id="SM01131"/>
    </source>
</evidence>
<dbReference type="SMART" id="SM01131">
    <property type="entry name" value="DHHA2"/>
    <property type="match status" value="1"/>
</dbReference>
<feature type="domain" description="DHHA2" evidence="5">
    <location>
        <begin position="304"/>
        <end position="460"/>
    </location>
</feature>
<dbReference type="GeneID" id="20526378"/>
<sequence>MAAPSTVGRTPLSGFPFCAFLRQTATANTRPPVAVAPAAASATVLPTAANATAHPVGWPVFQPATVVVGNESADLDSAVSAMSYAYYLHQSALHLGTADDRPALPVLNVCRQDLALRTEVTWLLGSFLGLAAAEGADSAGTKASFETLACQDQVDWTTIAAVHLVDHNQPAAQQADLFQGKVRSVLDHRADGGAFPTAAVREILTIGSCATLVAERFLGRSPHTLVPGEISRAWLDPALCVSLLSAILVDTGNLDPALDRATERDVSAARDLGDLLLRSPEATGLLLAQSTVQPTIQNLFRSLFDQAQAAKLDISALSVMDLLRKDYKQVVSAGGLTLGVAAVGLPLGDFLSRLASPDSEGAFAQTLVDFATSHGLDLLGVMTYFPEPTFQRGLVLYSPSADTLARAVDALTLDQDPSFQMSSVDLPMGASEPGALVVAMNQGNIKLSRKQLFPRLIEQL</sequence>
<dbReference type="EMBL" id="KB932202">
    <property type="protein sequence ID" value="KCV72254.1"/>
    <property type="molecule type" value="Genomic_DNA"/>
</dbReference>
<dbReference type="STRING" id="691883.A0A058ZCZ4"/>
<dbReference type="InterPro" id="IPR038763">
    <property type="entry name" value="DHH_sf"/>
</dbReference>
<dbReference type="InterPro" id="IPR001667">
    <property type="entry name" value="DDH_dom"/>
</dbReference>
<dbReference type="eggNOG" id="KOG4129">
    <property type="taxonomic scope" value="Eukaryota"/>
</dbReference>
<dbReference type="SUPFAM" id="SSF64182">
    <property type="entry name" value="DHH phosphoesterases"/>
    <property type="match status" value="1"/>
</dbReference>
<dbReference type="InterPro" id="IPR038222">
    <property type="entry name" value="DHHA2_dom_sf"/>
</dbReference>
<dbReference type="GO" id="GO:0004309">
    <property type="term" value="F:exopolyphosphatase activity"/>
    <property type="evidence" value="ECO:0007669"/>
    <property type="project" value="TreeGrafter"/>
</dbReference>
<comment type="cofactor">
    <cofactor evidence="1">
        <name>Mn(2+)</name>
        <dbReference type="ChEBI" id="CHEBI:29035"/>
    </cofactor>
</comment>
<dbReference type="RefSeq" id="XP_009493832.1">
    <property type="nucleotide sequence ID" value="XM_009495557.1"/>
</dbReference>
<keyword evidence="3" id="KW-0378">Hydrolase</keyword>
<dbReference type="GO" id="GO:0005737">
    <property type="term" value="C:cytoplasm"/>
    <property type="evidence" value="ECO:0007669"/>
    <property type="project" value="InterPro"/>
</dbReference>
<dbReference type="Pfam" id="PF02833">
    <property type="entry name" value="DHHA2"/>
    <property type="match status" value="1"/>
</dbReference>
<keyword evidence="2" id="KW-0479">Metal-binding</keyword>
<dbReference type="AlphaFoldDB" id="A0A058ZCZ4"/>
<dbReference type="Gene3D" id="3.90.1640.10">
    <property type="entry name" value="inorganic pyrophosphatase (n-terminal core)"/>
    <property type="match status" value="1"/>
</dbReference>
<accession>A0A058ZCZ4</accession>
<evidence type="ECO:0000256" key="3">
    <source>
        <dbReference type="ARBA" id="ARBA00022801"/>
    </source>
</evidence>
<dbReference type="Gene3D" id="3.10.310.20">
    <property type="entry name" value="DHHA2 domain"/>
    <property type="match status" value="1"/>
</dbReference>
<evidence type="ECO:0000256" key="4">
    <source>
        <dbReference type="ARBA" id="ARBA00023211"/>
    </source>
</evidence>
<dbReference type="PANTHER" id="PTHR12112">
    <property type="entry name" value="BNIP - RELATED"/>
    <property type="match status" value="1"/>
</dbReference>
<keyword evidence="7" id="KW-1185">Reference proteome</keyword>
<gene>
    <name evidence="6" type="ORF">H696_01653</name>
</gene>
<evidence type="ECO:0000313" key="7">
    <source>
        <dbReference type="Proteomes" id="UP000030693"/>
    </source>
</evidence>
<reference evidence="6" key="1">
    <citation type="submission" date="2013-04" db="EMBL/GenBank/DDBJ databases">
        <title>The Genome Sequence of Fonticula alba ATCC 38817.</title>
        <authorList>
            <consortium name="The Broad Institute Genomics Platform"/>
            <person name="Russ C."/>
            <person name="Cuomo C."/>
            <person name="Burger G."/>
            <person name="Gray M.W."/>
            <person name="Holland P.W.H."/>
            <person name="King N."/>
            <person name="Lang F.B.F."/>
            <person name="Roger A.J."/>
            <person name="Ruiz-Trillo I."/>
            <person name="Brown M."/>
            <person name="Walker B."/>
            <person name="Young S."/>
            <person name="Zeng Q."/>
            <person name="Gargeya S."/>
            <person name="Fitzgerald M."/>
            <person name="Haas B."/>
            <person name="Abouelleil A."/>
            <person name="Allen A.W."/>
            <person name="Alvarado L."/>
            <person name="Arachchi H.M."/>
            <person name="Berlin A.M."/>
            <person name="Chapman S.B."/>
            <person name="Gainer-Dewar J."/>
            <person name="Goldberg J."/>
            <person name="Griggs A."/>
            <person name="Gujja S."/>
            <person name="Hansen M."/>
            <person name="Howarth C."/>
            <person name="Imamovic A."/>
            <person name="Ireland A."/>
            <person name="Larimer J."/>
            <person name="McCowan C."/>
            <person name="Murphy C."/>
            <person name="Pearson M."/>
            <person name="Poon T.W."/>
            <person name="Priest M."/>
            <person name="Roberts A."/>
            <person name="Saif S."/>
            <person name="Shea T."/>
            <person name="Sisk P."/>
            <person name="Sykes S."/>
            <person name="Wortman J."/>
            <person name="Nusbaum C."/>
            <person name="Birren B."/>
        </authorList>
    </citation>
    <scope>NUCLEOTIDE SEQUENCE [LARGE SCALE GENOMIC DNA]</scope>
    <source>
        <strain evidence="6">ATCC 38817</strain>
    </source>
</reference>
<protein>
    <recommendedName>
        <fullName evidence="5">DHHA2 domain-containing protein</fullName>
    </recommendedName>
</protein>
<proteinExistence type="predicted"/>
<name>A0A058ZCZ4_FONAL</name>
<dbReference type="OrthoDB" id="374045at2759"/>
<dbReference type="Pfam" id="PF01368">
    <property type="entry name" value="DHH"/>
    <property type="match status" value="1"/>
</dbReference>
<dbReference type="PANTHER" id="PTHR12112:SF39">
    <property type="entry name" value="EG:152A3.5 PROTEIN (FBGN0003116_PN PROTEIN)"/>
    <property type="match status" value="1"/>
</dbReference>
<evidence type="ECO:0000313" key="6">
    <source>
        <dbReference type="EMBL" id="KCV72254.1"/>
    </source>
</evidence>